<sequence length="477" mass="56101">MKSENMKQRKLYGVPMIPFGLLAGFVGKKEVRITELSEEGFAFRTAKKIPGPEKIRLCFYDLKKTDYEEMTIQTPEIEEGDPEPFFQNYIVWMEQVGEREQYQELVRKLLGQYSHYIQLKLTEDDSGVAEALTGYPAKLDQVHAKDWEEQKQMWFAEIQKAKKSDGEHTENADLHTKNMRMERCTVSGMEFLEFAIALDRLELYEQYSHRSLEDFIKYYWKKQHLGKYPLAQRRPDRLYIGNQFCSHLFPSDEMLFALLQKAQRESLQVTVVFTCQKESVLKSMEQLLQKLDQWCDGHDRELEVIVNDWGLAGLVGRMTSHLIPVLGILLNKYKKDPRIGFKQGDQMLLKENPLGLENYRKYLQDEFAIHRYEWECCGHEQEYPQGHNSLYFPFYQTNTSQYCPLYACCTTGERGRQKEPVNCPRYCQNKVLLYPDHLKMVGRYNSLFALDDTLLRMPEQAEQLMKSGIDRLVVNLL</sequence>
<protein>
    <submittedName>
        <fullName evidence="1">Uncharacterized protein</fullName>
    </submittedName>
</protein>
<gene>
    <name evidence="1" type="ORF">WMO62_08620</name>
</gene>
<proteinExistence type="predicted"/>
<comment type="caution">
    <text evidence="1">The sequence shown here is derived from an EMBL/GenBank/DDBJ whole genome shotgun (WGS) entry which is preliminary data.</text>
</comment>
<reference evidence="1 2" key="1">
    <citation type="submission" date="2024-03" db="EMBL/GenBank/DDBJ databases">
        <title>Human intestinal bacterial collection.</title>
        <authorList>
            <person name="Pauvert C."/>
            <person name="Hitch T.C.A."/>
            <person name="Clavel T."/>
        </authorList>
    </citation>
    <scope>NUCLEOTIDE SEQUENCE [LARGE SCALE GENOMIC DNA]</scope>
    <source>
        <strain evidence="1 2">CLA-AA-H78B</strain>
    </source>
</reference>
<organism evidence="1 2">
    <name type="scientific">Hominiventricola aquisgranensis</name>
    <dbReference type="NCBI Taxonomy" id="3133164"/>
    <lineage>
        <taxon>Bacteria</taxon>
        <taxon>Bacillati</taxon>
        <taxon>Bacillota</taxon>
        <taxon>Clostridia</taxon>
        <taxon>Lachnospirales</taxon>
        <taxon>Lachnospiraceae</taxon>
        <taxon>Hominiventricola</taxon>
    </lineage>
</organism>
<dbReference type="Proteomes" id="UP001470288">
    <property type="component" value="Unassembled WGS sequence"/>
</dbReference>
<accession>A0ABV1I142</accession>
<evidence type="ECO:0000313" key="2">
    <source>
        <dbReference type="Proteomes" id="UP001470288"/>
    </source>
</evidence>
<dbReference type="EMBL" id="JBBMFC010000013">
    <property type="protein sequence ID" value="MEQ2578901.1"/>
    <property type="molecule type" value="Genomic_DNA"/>
</dbReference>
<evidence type="ECO:0000313" key="1">
    <source>
        <dbReference type="EMBL" id="MEQ2578901.1"/>
    </source>
</evidence>
<dbReference type="RefSeq" id="WP_349144433.1">
    <property type="nucleotide sequence ID" value="NZ_JBBMFC010000013.1"/>
</dbReference>
<keyword evidence="2" id="KW-1185">Reference proteome</keyword>
<name>A0ABV1I142_9FIRM</name>